<accession>A0A1H4LX08</accession>
<dbReference type="EMBL" id="FNSN01000003">
    <property type="protein sequence ID" value="SEB75231.1"/>
    <property type="molecule type" value="Genomic_DNA"/>
</dbReference>
<dbReference type="Proteomes" id="UP000182652">
    <property type="component" value="Unassembled WGS sequence"/>
</dbReference>
<evidence type="ECO:0000313" key="2">
    <source>
        <dbReference type="Proteomes" id="UP000182652"/>
    </source>
</evidence>
<dbReference type="GO" id="GO:0003677">
    <property type="term" value="F:DNA binding"/>
    <property type="evidence" value="ECO:0007669"/>
    <property type="project" value="UniProtKB-KW"/>
</dbReference>
<keyword evidence="2" id="KW-1185">Reference proteome</keyword>
<dbReference type="PANTHER" id="PTHR38479">
    <property type="entry name" value="LMO0824 PROTEIN"/>
    <property type="match status" value="1"/>
</dbReference>
<dbReference type="RefSeq" id="WP_066211652.1">
    <property type="nucleotide sequence ID" value="NZ_FNSN01000003.1"/>
</dbReference>
<gene>
    <name evidence="1" type="ORF">SAMN04489745_1154</name>
</gene>
<keyword evidence="1" id="KW-0238">DNA-binding</keyword>
<dbReference type="AlphaFoldDB" id="A0A1H4LX08"/>
<organism evidence="1 2">
    <name type="scientific">Arthrobacter woluwensis</name>
    <dbReference type="NCBI Taxonomy" id="156980"/>
    <lineage>
        <taxon>Bacteria</taxon>
        <taxon>Bacillati</taxon>
        <taxon>Actinomycetota</taxon>
        <taxon>Actinomycetes</taxon>
        <taxon>Micrococcales</taxon>
        <taxon>Micrococcaceae</taxon>
        <taxon>Arthrobacter</taxon>
    </lineage>
</organism>
<name>A0A1H4LX08_9MICC</name>
<proteinExistence type="predicted"/>
<protein>
    <submittedName>
        <fullName evidence="1">Winged helix DNA-binding domain-containing protein</fullName>
    </submittedName>
</protein>
<dbReference type="Pfam" id="PF06224">
    <property type="entry name" value="AlkZ-like"/>
    <property type="match status" value="1"/>
</dbReference>
<sequence length="379" mass="41598">MASTLTPRDIPRLRLLSHGLLPAPEGFPRPAFHAAEDVVGWMTAVQGQDWYSVPWSIGARWTGGATTAAQASGASAAAVRQAFTDGRIVRSWPMRGTLHTLLPQDLPLFHALTSERLLKSMASRHRNLSIVPEDWEKARTVVRATLRGGGRATRAELFTALEEAGQGTKAQRGAHLLLVLSITGTLVQGPADGKEHLFVLQDEWITSPRELSVDDALDDLLERYVRSHGPATIRDFAWWTGLPLGPCREAQLRLGDRVREYEGGWLLDEETAAWLDARDGEPLPGARSFHLLAGFDEYILGYTDRSPVLAREHFDLIVPGGNGMFKRTMMSGGVTDGTWSTDSRGAVVLEPFDADGARSHRSSAARVAAYQRFMGTQRV</sequence>
<dbReference type="PANTHER" id="PTHR38479:SF2">
    <property type="entry name" value="WINGED HELIX DNA-BINDING DOMAIN-CONTAINING PROTEIN"/>
    <property type="match status" value="1"/>
</dbReference>
<evidence type="ECO:0000313" key="1">
    <source>
        <dbReference type="EMBL" id="SEB75231.1"/>
    </source>
</evidence>
<dbReference type="InterPro" id="IPR009351">
    <property type="entry name" value="AlkZ-like"/>
</dbReference>
<reference evidence="1 2" key="1">
    <citation type="submission" date="2016-10" db="EMBL/GenBank/DDBJ databases">
        <authorList>
            <person name="de Groot N.N."/>
        </authorList>
    </citation>
    <scope>NUCLEOTIDE SEQUENCE [LARGE SCALE GENOMIC DNA]</scope>
    <source>
        <strain evidence="1 2">DSM 10495</strain>
    </source>
</reference>
<dbReference type="STRING" id="156980.SAMN04489745_1154"/>